<dbReference type="Gene3D" id="3.40.5.10">
    <property type="entry name" value="Ribosomal protein L9, N-terminal domain"/>
    <property type="match status" value="1"/>
</dbReference>
<dbReference type="GO" id="GO:0005840">
    <property type="term" value="C:ribosome"/>
    <property type="evidence" value="ECO:0007669"/>
    <property type="project" value="UniProtKB-KW"/>
</dbReference>
<reference evidence="5" key="1">
    <citation type="journal article" date="2021" name="Nat. Commun.">
        <title>Genetic determinants of endophytism in the Arabidopsis root mycobiome.</title>
        <authorList>
            <person name="Mesny F."/>
            <person name="Miyauchi S."/>
            <person name="Thiergart T."/>
            <person name="Pickel B."/>
            <person name="Atanasova L."/>
            <person name="Karlsson M."/>
            <person name="Huettel B."/>
            <person name="Barry K.W."/>
            <person name="Haridas S."/>
            <person name="Chen C."/>
            <person name="Bauer D."/>
            <person name="Andreopoulos W."/>
            <person name="Pangilinan J."/>
            <person name="LaButti K."/>
            <person name="Riley R."/>
            <person name="Lipzen A."/>
            <person name="Clum A."/>
            <person name="Drula E."/>
            <person name="Henrissat B."/>
            <person name="Kohler A."/>
            <person name="Grigoriev I.V."/>
            <person name="Martin F.M."/>
            <person name="Hacquard S."/>
        </authorList>
    </citation>
    <scope>NUCLEOTIDE SEQUENCE</scope>
    <source>
        <strain evidence="5">MPI-SDFR-AT-0120</strain>
    </source>
</reference>
<dbReference type="GO" id="GO:0006412">
    <property type="term" value="P:translation"/>
    <property type="evidence" value="ECO:0007669"/>
    <property type="project" value="InterPro"/>
</dbReference>
<protein>
    <recommendedName>
        <fullName evidence="4">Ribosomal protein L9 domain-containing protein</fullName>
    </recommendedName>
</protein>
<dbReference type="GO" id="GO:1990904">
    <property type="term" value="C:ribonucleoprotein complex"/>
    <property type="evidence" value="ECO:0007669"/>
    <property type="project" value="UniProtKB-KW"/>
</dbReference>
<comment type="similarity">
    <text evidence="1">Belongs to the bacterial ribosomal protein bL9 family.</text>
</comment>
<dbReference type="Proteomes" id="UP000813461">
    <property type="component" value="Unassembled WGS sequence"/>
</dbReference>
<dbReference type="EMBL" id="JAGMVJ010000008">
    <property type="protein sequence ID" value="KAH7088431.1"/>
    <property type="molecule type" value="Genomic_DNA"/>
</dbReference>
<dbReference type="AlphaFoldDB" id="A0A8K0R8H0"/>
<organism evidence="5 6">
    <name type="scientific">Paraphoma chrysanthemicola</name>
    <dbReference type="NCBI Taxonomy" id="798071"/>
    <lineage>
        <taxon>Eukaryota</taxon>
        <taxon>Fungi</taxon>
        <taxon>Dikarya</taxon>
        <taxon>Ascomycota</taxon>
        <taxon>Pezizomycotina</taxon>
        <taxon>Dothideomycetes</taxon>
        <taxon>Pleosporomycetidae</taxon>
        <taxon>Pleosporales</taxon>
        <taxon>Pleosporineae</taxon>
        <taxon>Phaeosphaeriaceae</taxon>
        <taxon>Paraphoma</taxon>
    </lineage>
</organism>
<evidence type="ECO:0000256" key="3">
    <source>
        <dbReference type="ARBA" id="ARBA00023274"/>
    </source>
</evidence>
<keyword evidence="2" id="KW-0689">Ribosomal protein</keyword>
<comment type="caution">
    <text evidence="5">The sequence shown here is derived from an EMBL/GenBank/DDBJ whole genome shotgun (WGS) entry which is preliminary data.</text>
</comment>
<sequence>MASITRSALLPQCTSCIRRVARQNLDAWAPQQTRNISKKAKEAERNIVVKLLKDVPRYGRAGAYVPLNPSLMRNRWFPARVADYVPTTQLKQLKARELDFSRDFTFGVRVNLEEAEEDDENLITPRRYVRPIEIDVLSPERSLDLLNTFVPPTIDFHRQRIEQDKDSKQRVGASGAADVLTAAAMATRPKAHADAIYGSVSTADVVSTIRAALAHNDEAARVILNEADVSFITGHEEGDASRVKQLGVFKVEIRLPGAEEPLVRNIRIREKAVEA</sequence>
<dbReference type="InterPro" id="IPR009027">
    <property type="entry name" value="Ribosomal_bL9/RNase_H1_N"/>
</dbReference>
<evidence type="ECO:0000259" key="4">
    <source>
        <dbReference type="Pfam" id="PF01281"/>
    </source>
</evidence>
<evidence type="ECO:0000313" key="6">
    <source>
        <dbReference type="Proteomes" id="UP000813461"/>
    </source>
</evidence>
<dbReference type="PANTHER" id="PTHR21368">
    <property type="entry name" value="50S RIBOSOMAL PROTEIN L9"/>
    <property type="match status" value="1"/>
</dbReference>
<evidence type="ECO:0000256" key="2">
    <source>
        <dbReference type="ARBA" id="ARBA00022980"/>
    </source>
</evidence>
<dbReference type="GO" id="GO:0003735">
    <property type="term" value="F:structural constituent of ribosome"/>
    <property type="evidence" value="ECO:0007669"/>
    <property type="project" value="InterPro"/>
</dbReference>
<feature type="domain" description="Ribosomal protein L9" evidence="4">
    <location>
        <begin position="49"/>
        <end position="93"/>
    </location>
</feature>
<proteinExistence type="inferred from homology"/>
<gene>
    <name evidence="5" type="ORF">FB567DRAFT_338654</name>
</gene>
<dbReference type="Pfam" id="PF01281">
    <property type="entry name" value="Ribosomal_L9_N"/>
    <property type="match status" value="1"/>
</dbReference>
<accession>A0A8K0R8H0</accession>
<keyword evidence="6" id="KW-1185">Reference proteome</keyword>
<dbReference type="SUPFAM" id="SSF55658">
    <property type="entry name" value="L9 N-domain-like"/>
    <property type="match status" value="1"/>
</dbReference>
<evidence type="ECO:0000313" key="5">
    <source>
        <dbReference type="EMBL" id="KAH7088431.1"/>
    </source>
</evidence>
<dbReference type="OrthoDB" id="5555409at2759"/>
<keyword evidence="3" id="KW-0687">Ribonucleoprotein</keyword>
<evidence type="ECO:0000256" key="1">
    <source>
        <dbReference type="ARBA" id="ARBA00010605"/>
    </source>
</evidence>
<dbReference type="InterPro" id="IPR000244">
    <property type="entry name" value="Ribosomal_bL9"/>
</dbReference>
<dbReference type="InterPro" id="IPR020070">
    <property type="entry name" value="Ribosomal_bL9_N"/>
</dbReference>
<dbReference type="InterPro" id="IPR036935">
    <property type="entry name" value="Ribosomal_bL9_N_sf"/>
</dbReference>
<name>A0A8K0R8H0_9PLEO</name>